<sequence length="644" mass="70741">MSPYVPQIRSLCIVCILCCCVISMVMGQSYDYGFDVARAYNSKRQLGGSIVVTTGMPVGPGPVPVRQDIRDLQKDSDRWALYILALDMMQWTEQSQPTSWFSIGGLHGVPFEPWSGVNPTPGNEKSGYCHHQDILFPTWHRAYVALYEQELCQRMQYIATAYTGAVKNRMQSAAANCRAPYFDWAALPPSSRDSMLPASIGDSPKINVSGPHGTQMIANPLFAYAFKPPNREVFQDVAPWADWTATRRAPTSLQPDALSNNSAINANLVLYNVQNQQRLYNLFTNYDNYTIFSNEGWAADTTRYDSLENLHDNLHALLGGSQGHMTIVPFSAFDPLFFLHHCNVDRIFALWQVFHPDAWIVPEVARVNSYTTSVGQLLDSTSALTPFYANAGGDFWTSDMLRDTAALGYTYGELASSGISLSNMTSVLNGQAQVAKVVNELYGGYSVNSIRIQSKRSERGRNHVRHGQYQGQDGWYMGRGRRSTASLPVTKIISEKGTYREWIANIRVSRQALGGPFSVDLALGGPGKQPLYVGSMSVFASPPEIASMKKMAPGAEYISGTAPLTAALVNEVADGTLASMEPGDVEPYLRGYLTTRVVAADGSETDPAGVSGLSIEVVSWPVQATSSEAQLPTWGEADYKIRIM</sequence>
<dbReference type="InterPro" id="IPR041640">
    <property type="entry name" value="Tyrosinase_C"/>
</dbReference>
<dbReference type="PRINTS" id="PR00092">
    <property type="entry name" value="TYROSINASE"/>
</dbReference>
<keyword evidence="4" id="KW-0503">Monooxygenase</keyword>
<evidence type="ECO:0000256" key="1">
    <source>
        <dbReference type="ARBA" id="ARBA00001973"/>
    </source>
</evidence>
<keyword evidence="3" id="KW-0560">Oxidoreductase</keyword>
<protein>
    <recommendedName>
        <fullName evidence="6 7">Tyrosinase copper-binding domain-containing protein</fullName>
    </recommendedName>
</protein>
<evidence type="ECO:0000259" key="7">
    <source>
        <dbReference type="PROSITE" id="PS00498"/>
    </source>
</evidence>
<evidence type="ECO:0000256" key="4">
    <source>
        <dbReference type="ARBA" id="ARBA00023033"/>
    </source>
</evidence>
<reference evidence="8 9" key="1">
    <citation type="submission" date="2024-03" db="EMBL/GenBank/DDBJ databases">
        <title>A high-quality draft genome sequence of Diaporthe vaccinii, a causative agent of upright dieback and viscid rot disease in cranberry plants.</title>
        <authorList>
            <person name="Sarrasin M."/>
            <person name="Lang B.F."/>
            <person name="Burger G."/>
        </authorList>
    </citation>
    <scope>NUCLEOTIDE SEQUENCE [LARGE SCALE GENOMIC DNA]</scope>
    <source>
        <strain evidence="8 9">IS7</strain>
    </source>
</reference>
<dbReference type="InterPro" id="IPR008922">
    <property type="entry name" value="Di-copper_centre_dom_sf"/>
</dbReference>
<dbReference type="Gene3D" id="2.60.310.20">
    <property type="match status" value="1"/>
</dbReference>
<feature type="chain" id="PRO_5045031911" description="Tyrosinase copper-binding domain-containing protein" evidence="5">
    <location>
        <begin position="28"/>
        <end position="644"/>
    </location>
</feature>
<keyword evidence="9" id="KW-1185">Reference proteome</keyword>
<evidence type="ECO:0000256" key="3">
    <source>
        <dbReference type="ARBA" id="ARBA00023002"/>
    </source>
</evidence>
<feature type="signal peptide" evidence="5">
    <location>
        <begin position="1"/>
        <end position="27"/>
    </location>
</feature>
<comment type="caution">
    <text evidence="8">The sequence shown here is derived from an EMBL/GenBank/DDBJ whole genome shotgun (WGS) entry which is preliminary data.</text>
</comment>
<evidence type="ECO:0000313" key="8">
    <source>
        <dbReference type="EMBL" id="KAL2290674.1"/>
    </source>
</evidence>
<dbReference type="EMBL" id="JBAWTH010000008">
    <property type="protein sequence ID" value="KAL2290676.1"/>
    <property type="molecule type" value="Genomic_DNA"/>
</dbReference>
<dbReference type="PANTHER" id="PTHR11474">
    <property type="entry name" value="TYROSINASE FAMILY MEMBER"/>
    <property type="match status" value="1"/>
</dbReference>
<dbReference type="PANTHER" id="PTHR11474:SF32">
    <property type="entry name" value="TYROSINASE"/>
    <property type="match status" value="1"/>
</dbReference>
<proteinExistence type="predicted"/>
<dbReference type="SUPFAM" id="SSF48056">
    <property type="entry name" value="Di-copper centre-containing domain"/>
    <property type="match status" value="1"/>
</dbReference>
<feature type="domain" description="Tyrosinase copper-binding" evidence="6">
    <location>
        <begin position="130"/>
        <end position="148"/>
    </location>
</feature>
<dbReference type="Pfam" id="PF18132">
    <property type="entry name" value="Tyrosinase_C"/>
    <property type="match status" value="1"/>
</dbReference>
<evidence type="ECO:0000256" key="5">
    <source>
        <dbReference type="SAM" id="SignalP"/>
    </source>
</evidence>
<dbReference type="PROSITE" id="PS00497">
    <property type="entry name" value="TYROSINASE_1"/>
    <property type="match status" value="1"/>
</dbReference>
<comment type="cofactor">
    <cofactor evidence="1">
        <name>Cu(2+)</name>
        <dbReference type="ChEBI" id="CHEBI:29036"/>
    </cofactor>
</comment>
<accession>A0ABR4F7J8</accession>
<dbReference type="Gene3D" id="1.10.1280.10">
    <property type="entry name" value="Di-copper center containing domain from catechol oxidase"/>
    <property type="match status" value="1"/>
</dbReference>
<dbReference type="PROSITE" id="PS00498">
    <property type="entry name" value="TYROSINASE_2"/>
    <property type="match status" value="1"/>
</dbReference>
<dbReference type="Proteomes" id="UP001600888">
    <property type="component" value="Unassembled WGS sequence"/>
</dbReference>
<dbReference type="Pfam" id="PF00264">
    <property type="entry name" value="Tyrosinase"/>
    <property type="match status" value="1"/>
</dbReference>
<gene>
    <name evidence="8" type="ORF">FJTKL_14697</name>
</gene>
<dbReference type="EMBL" id="JBAWTH010000008">
    <property type="protein sequence ID" value="KAL2290675.1"/>
    <property type="molecule type" value="Genomic_DNA"/>
</dbReference>
<keyword evidence="2" id="KW-0479">Metal-binding</keyword>
<dbReference type="InterPro" id="IPR050316">
    <property type="entry name" value="Tyrosinase/Hemocyanin"/>
</dbReference>
<keyword evidence="5" id="KW-0732">Signal</keyword>
<organism evidence="8 9">
    <name type="scientific">Diaporthe vaccinii</name>
    <dbReference type="NCBI Taxonomy" id="105482"/>
    <lineage>
        <taxon>Eukaryota</taxon>
        <taxon>Fungi</taxon>
        <taxon>Dikarya</taxon>
        <taxon>Ascomycota</taxon>
        <taxon>Pezizomycotina</taxon>
        <taxon>Sordariomycetes</taxon>
        <taxon>Sordariomycetidae</taxon>
        <taxon>Diaporthales</taxon>
        <taxon>Diaporthaceae</taxon>
        <taxon>Diaporthe</taxon>
        <taxon>Diaporthe eres species complex</taxon>
    </lineage>
</organism>
<evidence type="ECO:0000313" key="9">
    <source>
        <dbReference type="Proteomes" id="UP001600888"/>
    </source>
</evidence>
<evidence type="ECO:0000259" key="6">
    <source>
        <dbReference type="PROSITE" id="PS00497"/>
    </source>
</evidence>
<evidence type="ECO:0000256" key="2">
    <source>
        <dbReference type="ARBA" id="ARBA00022723"/>
    </source>
</evidence>
<feature type="domain" description="Tyrosinase copper-binding" evidence="7">
    <location>
        <begin position="334"/>
        <end position="345"/>
    </location>
</feature>
<dbReference type="EMBL" id="JBAWTH010000008">
    <property type="protein sequence ID" value="KAL2290674.1"/>
    <property type="molecule type" value="Genomic_DNA"/>
</dbReference>
<dbReference type="InterPro" id="IPR002227">
    <property type="entry name" value="Tyrosinase_Cu-bd"/>
</dbReference>
<name>A0ABR4F7J8_9PEZI</name>